<dbReference type="EMBL" id="BAABJQ010000003">
    <property type="protein sequence ID" value="GAA5180168.1"/>
    <property type="molecule type" value="Genomic_DNA"/>
</dbReference>
<comment type="caution">
    <text evidence="2">The sequence shown here is derived from an EMBL/GenBank/DDBJ whole genome shotgun (WGS) entry which is preliminary data.</text>
</comment>
<evidence type="ECO:0000256" key="1">
    <source>
        <dbReference type="SAM" id="MobiDB-lite"/>
    </source>
</evidence>
<accession>A0ABP9RNH0</accession>
<dbReference type="Proteomes" id="UP001501570">
    <property type="component" value="Unassembled WGS sequence"/>
</dbReference>
<evidence type="ECO:0000313" key="3">
    <source>
        <dbReference type="Proteomes" id="UP001501570"/>
    </source>
</evidence>
<keyword evidence="3" id="KW-1185">Reference proteome</keyword>
<feature type="region of interest" description="Disordered" evidence="1">
    <location>
        <begin position="1"/>
        <end position="33"/>
    </location>
</feature>
<gene>
    <name evidence="2" type="ORF">GCM10023322_11860</name>
</gene>
<name>A0ABP9RNH0_9ACTN</name>
<evidence type="ECO:0008006" key="4">
    <source>
        <dbReference type="Google" id="ProtNLM"/>
    </source>
</evidence>
<sequence length="89" mass="9618">MPLAVRPADRLTHPDEYGVRRSPALGSVGYDVPKNEVGKDLGARKYAGQHEQQPHRVRTPAEVFSEAAADATNDEMFTGADQSGPGRNT</sequence>
<proteinExistence type="predicted"/>
<reference evidence="3" key="1">
    <citation type="journal article" date="2019" name="Int. J. Syst. Evol. Microbiol.">
        <title>The Global Catalogue of Microorganisms (GCM) 10K type strain sequencing project: providing services to taxonomists for standard genome sequencing and annotation.</title>
        <authorList>
            <consortium name="The Broad Institute Genomics Platform"/>
            <consortium name="The Broad Institute Genome Sequencing Center for Infectious Disease"/>
            <person name="Wu L."/>
            <person name="Ma J."/>
        </authorList>
    </citation>
    <scope>NUCLEOTIDE SEQUENCE [LARGE SCALE GENOMIC DNA]</scope>
    <source>
        <strain evidence="3">JCM 18304</strain>
    </source>
</reference>
<protein>
    <recommendedName>
        <fullName evidence="4">ATP-grasp target RiPP</fullName>
    </recommendedName>
</protein>
<evidence type="ECO:0000313" key="2">
    <source>
        <dbReference type="EMBL" id="GAA5180168.1"/>
    </source>
</evidence>
<organism evidence="2 3">
    <name type="scientific">Rugosimonospora acidiphila</name>
    <dbReference type="NCBI Taxonomy" id="556531"/>
    <lineage>
        <taxon>Bacteria</taxon>
        <taxon>Bacillati</taxon>
        <taxon>Actinomycetota</taxon>
        <taxon>Actinomycetes</taxon>
        <taxon>Micromonosporales</taxon>
        <taxon>Micromonosporaceae</taxon>
        <taxon>Rugosimonospora</taxon>
    </lineage>
</organism>
<feature type="compositionally biased region" description="Basic and acidic residues" evidence="1">
    <location>
        <begin position="7"/>
        <end position="19"/>
    </location>
</feature>
<feature type="region of interest" description="Disordered" evidence="1">
    <location>
        <begin position="68"/>
        <end position="89"/>
    </location>
</feature>